<dbReference type="PROSITE" id="PS50102">
    <property type="entry name" value="RRM"/>
    <property type="match status" value="1"/>
</dbReference>
<dbReference type="SMART" id="SM00356">
    <property type="entry name" value="ZnF_C3H1"/>
    <property type="match status" value="1"/>
</dbReference>
<dbReference type="SMART" id="SM00360">
    <property type="entry name" value="RRM"/>
    <property type="match status" value="1"/>
</dbReference>
<dbReference type="STRING" id="3750.A0A498J6T1"/>
<dbReference type="Gene3D" id="4.10.1000.10">
    <property type="entry name" value="Zinc finger, CCCH-type"/>
    <property type="match status" value="1"/>
</dbReference>
<dbReference type="PROSITE" id="PS51644">
    <property type="entry name" value="HTH_OST"/>
    <property type="match status" value="1"/>
</dbReference>
<feature type="repeat" description="ANK" evidence="6">
    <location>
        <begin position="352"/>
        <end position="390"/>
    </location>
</feature>
<dbReference type="Pfam" id="PF00076">
    <property type="entry name" value="RRM_1"/>
    <property type="match status" value="1"/>
</dbReference>
<accession>A0A498J6T1</accession>
<dbReference type="InterPro" id="IPR000571">
    <property type="entry name" value="Znf_CCCH"/>
</dbReference>
<dbReference type="Pfam" id="PF13920">
    <property type="entry name" value="zf-C3HC4_3"/>
    <property type="match status" value="1"/>
</dbReference>
<feature type="compositionally biased region" description="Basic and acidic residues" evidence="9">
    <location>
        <begin position="925"/>
        <end position="949"/>
    </location>
</feature>
<protein>
    <submittedName>
        <fullName evidence="13">Uncharacterized protein</fullName>
    </submittedName>
</protein>
<feature type="repeat" description="ANK" evidence="6">
    <location>
        <begin position="425"/>
        <end position="457"/>
    </location>
</feature>
<dbReference type="Gene3D" id="3.30.70.330">
    <property type="match status" value="1"/>
</dbReference>
<dbReference type="Gene3D" id="3.30.420.610">
    <property type="entry name" value="LOTUS domain-like"/>
    <property type="match status" value="1"/>
</dbReference>
<feature type="domain" description="C3H1-type" evidence="11">
    <location>
        <begin position="540"/>
        <end position="568"/>
    </location>
</feature>
<dbReference type="Pfam" id="PF12872">
    <property type="entry name" value="OST-HTH"/>
    <property type="match status" value="1"/>
</dbReference>
<dbReference type="InterPro" id="IPR041966">
    <property type="entry name" value="LOTUS-like"/>
</dbReference>
<dbReference type="SUPFAM" id="SSF90229">
    <property type="entry name" value="CCCH zinc finger"/>
    <property type="match status" value="1"/>
</dbReference>
<feature type="repeat" description="ANK" evidence="6">
    <location>
        <begin position="125"/>
        <end position="157"/>
    </location>
</feature>
<dbReference type="PROSITE" id="PS50103">
    <property type="entry name" value="ZF_C3H1"/>
    <property type="match status" value="1"/>
</dbReference>
<keyword evidence="14" id="KW-1185">Reference proteome</keyword>
<evidence type="ECO:0000256" key="3">
    <source>
        <dbReference type="ARBA" id="ARBA00022771"/>
    </source>
</evidence>
<evidence type="ECO:0000256" key="2">
    <source>
        <dbReference type="ARBA" id="ARBA00022737"/>
    </source>
</evidence>
<dbReference type="InterPro" id="IPR036855">
    <property type="entry name" value="Znf_CCCH_sf"/>
</dbReference>
<dbReference type="PANTHER" id="PTHR24203:SF86">
    <property type="entry name" value="PROTEASOME 26S SUBUNIT, NON-ATPASE 10"/>
    <property type="match status" value="1"/>
</dbReference>
<gene>
    <name evidence="13" type="ORF">DVH24_031899</name>
</gene>
<feature type="domain" description="HTH OST-type" evidence="12">
    <location>
        <begin position="746"/>
        <end position="828"/>
    </location>
</feature>
<feature type="compositionally biased region" description="Polar residues" evidence="9">
    <location>
        <begin position="950"/>
        <end position="961"/>
    </location>
</feature>
<dbReference type="PROSITE" id="PS50088">
    <property type="entry name" value="ANK_REPEAT"/>
    <property type="match status" value="4"/>
</dbReference>
<dbReference type="InterPro" id="IPR036770">
    <property type="entry name" value="Ankyrin_rpt-contain_sf"/>
</dbReference>
<evidence type="ECO:0000259" key="12">
    <source>
        <dbReference type="PROSITE" id="PS51644"/>
    </source>
</evidence>
<dbReference type="InterPro" id="IPR025605">
    <property type="entry name" value="OST-HTH/LOTUS_dom"/>
</dbReference>
<feature type="region of interest" description="Disordered" evidence="9">
    <location>
        <begin position="912"/>
        <end position="964"/>
    </location>
</feature>
<dbReference type="Gene3D" id="1.25.40.20">
    <property type="entry name" value="Ankyrin repeat-containing domain"/>
    <property type="match status" value="2"/>
</dbReference>
<feature type="zinc finger region" description="C3H1-type" evidence="8">
    <location>
        <begin position="540"/>
        <end position="568"/>
    </location>
</feature>
<evidence type="ECO:0000259" key="10">
    <source>
        <dbReference type="PROSITE" id="PS50102"/>
    </source>
</evidence>
<evidence type="ECO:0000256" key="6">
    <source>
        <dbReference type="PROSITE-ProRule" id="PRU00023"/>
    </source>
</evidence>
<keyword evidence="1 8" id="KW-0479">Metal-binding</keyword>
<evidence type="ECO:0000256" key="1">
    <source>
        <dbReference type="ARBA" id="ARBA00022723"/>
    </source>
</evidence>
<dbReference type="InterPro" id="IPR013083">
    <property type="entry name" value="Znf_RING/FYVE/PHD"/>
</dbReference>
<organism evidence="13 14">
    <name type="scientific">Malus domestica</name>
    <name type="common">Apple</name>
    <name type="synonym">Pyrus malus</name>
    <dbReference type="NCBI Taxonomy" id="3750"/>
    <lineage>
        <taxon>Eukaryota</taxon>
        <taxon>Viridiplantae</taxon>
        <taxon>Streptophyta</taxon>
        <taxon>Embryophyta</taxon>
        <taxon>Tracheophyta</taxon>
        <taxon>Spermatophyta</taxon>
        <taxon>Magnoliopsida</taxon>
        <taxon>eudicotyledons</taxon>
        <taxon>Gunneridae</taxon>
        <taxon>Pentapetalae</taxon>
        <taxon>rosids</taxon>
        <taxon>fabids</taxon>
        <taxon>Rosales</taxon>
        <taxon>Rosaceae</taxon>
        <taxon>Amygdaloideae</taxon>
        <taxon>Maleae</taxon>
        <taxon>Malus</taxon>
    </lineage>
</organism>
<evidence type="ECO:0000313" key="13">
    <source>
        <dbReference type="EMBL" id="RXH89542.1"/>
    </source>
</evidence>
<dbReference type="Gene3D" id="3.30.40.10">
    <property type="entry name" value="Zinc/RING finger domain, C3HC4 (zinc finger)"/>
    <property type="match status" value="1"/>
</dbReference>
<dbReference type="InterPro" id="IPR000504">
    <property type="entry name" value="RRM_dom"/>
</dbReference>
<dbReference type="GO" id="GO:0008270">
    <property type="term" value="F:zinc ion binding"/>
    <property type="evidence" value="ECO:0007669"/>
    <property type="project" value="UniProtKB-KW"/>
</dbReference>
<reference evidence="13 14" key="1">
    <citation type="submission" date="2018-10" db="EMBL/GenBank/DDBJ databases">
        <title>A high-quality apple genome assembly.</title>
        <authorList>
            <person name="Hu J."/>
        </authorList>
    </citation>
    <scope>NUCLEOTIDE SEQUENCE [LARGE SCALE GENOMIC DNA]</scope>
    <source>
        <strain evidence="14">cv. HFTH1</strain>
        <tissue evidence="13">Young leaf</tissue>
    </source>
</reference>
<evidence type="ECO:0000256" key="8">
    <source>
        <dbReference type="PROSITE-ProRule" id="PRU00723"/>
    </source>
</evidence>
<evidence type="ECO:0000256" key="7">
    <source>
        <dbReference type="PROSITE-ProRule" id="PRU00176"/>
    </source>
</evidence>
<dbReference type="InterPro" id="IPR002110">
    <property type="entry name" value="Ankyrin_rpt"/>
</dbReference>
<evidence type="ECO:0000259" key="11">
    <source>
        <dbReference type="PROSITE" id="PS50103"/>
    </source>
</evidence>
<sequence>MDLEIQNFGATELLTNSLPKCTYFSYNHNENVASKAGDDLRSAKSERFDFVEAESLLINSVFRDNKAQLVTHAKRFAEASGEAIDRSTVSKLLHLCCNFDSPECASALLAGEVGETPLINELDDSGKSALHTAALAHAARCVEVLLKKHARTGLRTRDGRAQLALDLSLSNSRIDVIWTPDDYTIEDLVVVLGEKDLTTVRLLSEKTKELGDVAYANAVEGRIVALAALLTVAAEKVNEAVLELRDADSGSKEKVTIYECVIQEALSLAPSNTPLRAAKRTSSATESDDAEKRRILLHEIELLQLFGAVALSSGTDKKVMSPLIRAAQVGDEAVIRLLLKTNIDVNDADDAEGNSALHWTLKLSRLLHPQQIKILWLLIKHGARVSQRNKLGLTSFHIAAGSGNTEALQVLLLEDPEGVQYKTEIKETPLFFAVRNDNMECAELLLSWGANSEILNLRRQRPIDLTNSQDMRFMLLNPTSVSLNTNQHKCHACSRVNEAFSSTCEALLTMQYEDTATERYIQLVLKFPYLFVHATIIHSSSKAEICKYFDSSRGCVRGSKCFFSHDVEEHRKVKHEAAHNHSPVDKALALKRIFVGGLPPSVDSDSLGKFFEKEFGPVEDAIVILAQMENKTHSRGFGFVTFKEEKSVSAAVHAHYITMAGKPVEIKSLIPKLAAESVKMALRHQEQKNCNCQSPLPAKVLSNEMIMEANKPKQGSWLDKVVYGQPNTSPQAHNTSSPKDKSVPVWLKAFKKWFPRFLQRLPKPMVGEYALSSLKSDFRASVGLELDHSHIGFSKLSDFIKSFSNLCTIKHVPIGKLGSLSHMVLLPNPRRHHNLCHAFKMPCSSPFSTPTDDGGDSKCLHDISVEAGGDSKCLQDLPMDDVGDSKCLQDLPTDDVGDSKCLQDIPTDDVGDPKCVRDIPTNDGGDSKHLLELSVDDRAGNSGYPKERPSSGNPEVTSGKDTTSHWEHSRVLQFLKPDPVFHGRKDYDVQEVRGQLVENTGSTKPSDPQRHLVLEALTRNRNKSSGFFLREFDFYKNYKESILEGKCFACNQNQMSWANFPCQHLLWCGDCKVQAILAASDSVHKCVVCDAQVHKLISLPRNDEFLPMPPGLFRTPFVQKTSPLMTGRFKVTGLSFIWA</sequence>
<keyword evidence="7" id="KW-0694">RNA-binding</keyword>
<keyword evidence="3 8" id="KW-0863">Zinc-finger</keyword>
<dbReference type="SUPFAM" id="SSF54928">
    <property type="entry name" value="RNA-binding domain, RBD"/>
    <property type="match status" value="1"/>
</dbReference>
<evidence type="ECO:0000256" key="4">
    <source>
        <dbReference type="ARBA" id="ARBA00022833"/>
    </source>
</evidence>
<evidence type="ECO:0000256" key="5">
    <source>
        <dbReference type="ARBA" id="ARBA00023043"/>
    </source>
</evidence>
<comment type="caution">
    <text evidence="13">The sequence shown here is derived from an EMBL/GenBank/DDBJ whole genome shotgun (WGS) entry which is preliminary data.</text>
</comment>
<dbReference type="Proteomes" id="UP000290289">
    <property type="component" value="Chromosome 9"/>
</dbReference>
<dbReference type="SMART" id="SM00248">
    <property type="entry name" value="ANK"/>
    <property type="match status" value="5"/>
</dbReference>
<dbReference type="PANTHER" id="PTHR24203">
    <property type="entry name" value="ANKYRIN REPEAT FAMILY PROTEIN"/>
    <property type="match status" value="1"/>
</dbReference>
<keyword evidence="5 6" id="KW-0040">ANK repeat</keyword>
<dbReference type="GO" id="GO:0010468">
    <property type="term" value="P:regulation of gene expression"/>
    <property type="evidence" value="ECO:0007669"/>
    <property type="project" value="UniProtKB-ARBA"/>
</dbReference>
<dbReference type="GO" id="GO:0003723">
    <property type="term" value="F:RNA binding"/>
    <property type="evidence" value="ECO:0007669"/>
    <property type="project" value="UniProtKB-UniRule"/>
</dbReference>
<dbReference type="InterPro" id="IPR035979">
    <property type="entry name" value="RBD_domain_sf"/>
</dbReference>
<proteinExistence type="predicted"/>
<feature type="repeat" description="ANK" evidence="6">
    <location>
        <begin position="318"/>
        <end position="350"/>
    </location>
</feature>
<name>A0A498J6T1_MALDO</name>
<evidence type="ECO:0000313" key="14">
    <source>
        <dbReference type="Proteomes" id="UP000290289"/>
    </source>
</evidence>
<keyword evidence="4 8" id="KW-0862">Zinc</keyword>
<dbReference type="Pfam" id="PF12796">
    <property type="entry name" value="Ank_2"/>
    <property type="match status" value="1"/>
</dbReference>
<keyword evidence="2" id="KW-0677">Repeat</keyword>
<evidence type="ECO:0000256" key="9">
    <source>
        <dbReference type="SAM" id="MobiDB-lite"/>
    </source>
</evidence>
<dbReference type="SUPFAM" id="SSF48403">
    <property type="entry name" value="Ankyrin repeat"/>
    <property type="match status" value="1"/>
</dbReference>
<dbReference type="AlphaFoldDB" id="A0A498J6T1"/>
<dbReference type="InterPro" id="IPR012677">
    <property type="entry name" value="Nucleotide-bd_a/b_plait_sf"/>
</dbReference>
<feature type="domain" description="RRM" evidence="10">
    <location>
        <begin position="591"/>
        <end position="671"/>
    </location>
</feature>
<dbReference type="EMBL" id="RDQH01000335">
    <property type="protein sequence ID" value="RXH89542.1"/>
    <property type="molecule type" value="Genomic_DNA"/>
</dbReference>